<name>A0A1C3WTM2_9BRAD</name>
<dbReference type="RefSeq" id="WP_036013983.1">
    <property type="nucleotide sequence ID" value="NZ_FMAE01000007.1"/>
</dbReference>
<protein>
    <recommendedName>
        <fullName evidence="3">PD(D/E)XK endonuclease domain-containing protein</fullName>
    </recommendedName>
</protein>
<organism evidence="1 2">
    <name type="scientific">Bradyrhizobium yuanmingense</name>
    <dbReference type="NCBI Taxonomy" id="108015"/>
    <lineage>
        <taxon>Bacteria</taxon>
        <taxon>Pseudomonadati</taxon>
        <taxon>Pseudomonadota</taxon>
        <taxon>Alphaproteobacteria</taxon>
        <taxon>Hyphomicrobiales</taxon>
        <taxon>Nitrobacteraceae</taxon>
        <taxon>Bradyrhizobium</taxon>
    </lineage>
</organism>
<reference evidence="1 2" key="1">
    <citation type="submission" date="2016-08" db="EMBL/GenBank/DDBJ databases">
        <authorList>
            <person name="Seilhamer J.J."/>
        </authorList>
    </citation>
    <scope>NUCLEOTIDE SEQUENCE [LARGE SCALE GENOMIC DNA]</scope>
    <source>
        <strain evidence="1 2">CCBAU 10071</strain>
    </source>
</reference>
<dbReference type="AlphaFoldDB" id="A0A1C3WTM2"/>
<dbReference type="Proteomes" id="UP000183174">
    <property type="component" value="Unassembled WGS sequence"/>
</dbReference>
<dbReference type="EMBL" id="FMAE01000007">
    <property type="protein sequence ID" value="SCB43311.1"/>
    <property type="molecule type" value="Genomic_DNA"/>
</dbReference>
<accession>A0A1C3WTM2</accession>
<evidence type="ECO:0000313" key="1">
    <source>
        <dbReference type="EMBL" id="SCB43311.1"/>
    </source>
</evidence>
<sequence length="171" mass="19133">MLAELHQDPLTSHSRASNIREQALLHLLLGQLMAARWQQGRHDIEVLTSEVDRGGYDIVLEANGILRHVQLKSTFSGSSVRHVTVSTRLLEKPSGCVIWLEVDQRTLAFERYFWFGGQPGAPLPDLGAKISRHTRADSSGQKLERPLHRDLGKACFAQVDSAEQLLTRLFG</sequence>
<evidence type="ECO:0000313" key="2">
    <source>
        <dbReference type="Proteomes" id="UP000183174"/>
    </source>
</evidence>
<evidence type="ECO:0008006" key="3">
    <source>
        <dbReference type="Google" id="ProtNLM"/>
    </source>
</evidence>
<gene>
    <name evidence="1" type="ORF">GA0061099_1007247</name>
</gene>
<proteinExistence type="predicted"/>